<keyword evidence="1" id="KW-0175">Coiled coil</keyword>
<feature type="compositionally biased region" description="Basic and acidic residues" evidence="2">
    <location>
        <begin position="1"/>
        <end position="42"/>
    </location>
</feature>
<dbReference type="Proteomes" id="UP000023152">
    <property type="component" value="Unassembled WGS sequence"/>
</dbReference>
<keyword evidence="3" id="KW-0812">Transmembrane</keyword>
<feature type="compositionally biased region" description="Basic residues" evidence="2">
    <location>
        <begin position="213"/>
        <end position="235"/>
    </location>
</feature>
<feature type="compositionally biased region" description="Basic and acidic residues" evidence="2">
    <location>
        <begin position="55"/>
        <end position="68"/>
    </location>
</feature>
<reference evidence="4 5" key="1">
    <citation type="journal article" date="2013" name="Curr. Biol.">
        <title>The Genome of the Foraminiferan Reticulomyxa filosa.</title>
        <authorList>
            <person name="Glockner G."/>
            <person name="Hulsmann N."/>
            <person name="Schleicher M."/>
            <person name="Noegel A.A."/>
            <person name="Eichinger L."/>
            <person name="Gallinger C."/>
            <person name="Pawlowski J."/>
            <person name="Sierra R."/>
            <person name="Euteneuer U."/>
            <person name="Pillet L."/>
            <person name="Moustafa A."/>
            <person name="Platzer M."/>
            <person name="Groth M."/>
            <person name="Szafranski K."/>
            <person name="Schliwa M."/>
        </authorList>
    </citation>
    <scope>NUCLEOTIDE SEQUENCE [LARGE SCALE GENOMIC DNA]</scope>
</reference>
<feature type="compositionally biased region" description="Acidic residues" evidence="2">
    <location>
        <begin position="153"/>
        <end position="168"/>
    </location>
</feature>
<comment type="caution">
    <text evidence="4">The sequence shown here is derived from an EMBL/GenBank/DDBJ whole genome shotgun (WGS) entry which is preliminary data.</text>
</comment>
<feature type="compositionally biased region" description="Acidic residues" evidence="2">
    <location>
        <begin position="181"/>
        <end position="193"/>
    </location>
</feature>
<evidence type="ECO:0000256" key="3">
    <source>
        <dbReference type="SAM" id="Phobius"/>
    </source>
</evidence>
<evidence type="ECO:0000256" key="1">
    <source>
        <dbReference type="SAM" id="Coils"/>
    </source>
</evidence>
<gene>
    <name evidence="4" type="ORF">RFI_08453</name>
</gene>
<feature type="coiled-coil region" evidence="1">
    <location>
        <begin position="362"/>
        <end position="389"/>
    </location>
</feature>
<accession>X6NTQ5</accession>
<dbReference type="EMBL" id="ASPP01006531">
    <property type="protein sequence ID" value="ETO28677.1"/>
    <property type="molecule type" value="Genomic_DNA"/>
</dbReference>
<evidence type="ECO:0000256" key="2">
    <source>
        <dbReference type="SAM" id="MobiDB-lite"/>
    </source>
</evidence>
<feature type="region of interest" description="Disordered" evidence="2">
    <location>
        <begin position="1"/>
        <end position="83"/>
    </location>
</feature>
<evidence type="ECO:0000313" key="4">
    <source>
        <dbReference type="EMBL" id="ETO28677.1"/>
    </source>
</evidence>
<feature type="transmembrane region" description="Helical" evidence="3">
    <location>
        <begin position="99"/>
        <end position="124"/>
    </location>
</feature>
<keyword evidence="3" id="KW-1133">Transmembrane helix</keyword>
<feature type="compositionally biased region" description="Polar residues" evidence="2">
    <location>
        <begin position="732"/>
        <end position="743"/>
    </location>
</feature>
<dbReference type="PANTHER" id="PTHR20916:SF18">
    <property type="entry name" value="IPT_TIG DOMAIN-CONTAINING PROTEIN"/>
    <property type="match status" value="1"/>
</dbReference>
<keyword evidence="5" id="KW-1185">Reference proteome</keyword>
<protein>
    <submittedName>
        <fullName evidence="4">Uncharacterized protein</fullName>
    </submittedName>
</protein>
<name>X6NTQ5_RETFI</name>
<sequence>MQKNENAERDNDKDSDKGSSNHDDNDEHEEQRQEQAEKMKEEEEKEKEKKKKKEKEKQEEPETKHEEQEKEEAENEARESSGSEYDPFMGGAAGLKHAFILYYFLLYFIIIIFLYFLFFFFFYIDTTFDDIFVLSNIFCCFDNQTGSGGSTEKDDDNNNGDGSDDENEDDKHKNKDKDSESDNYGADDDTESEDEKKDDSPISDLSDSEISKKSKKRNTPKRKKKTTPGKQKKVVFKSTAEAEEEEQEETVQSTRNISRKSSGKENKKVHKRHKTDITDVATMNENKKQSKTNEDEIQHETIELEGLIKVLGQQIQKCDSEEPHWETQKRQLEAKVVNQHQLLEQECENWKRASHITVDTVYKEVDIALERFDSELQKLLREMSQTLLQVYVANKANIKQNKTKQTHNDNYIINELMHIRQTKKQNKAIRSKVPDELKMPNSEFRIELPQIPVLAETRFNTKRGANQGTAYEGEFLKHGAIDVSGELKRNVSINSPLPSPHDGRRTPTGGSGGHQRRGSLPFSIKGLEIPLPVPHFISNEIAQSPSSQMFLQPNSSFGPMASPNASKSKDMLLPSPMKSVPSYEMLQKQLHMMNTPEFPNIGVNENMFPATFELNNGYMLSPQQSYAMERQKPLVRSASVGVNDGGASAIYDRDKYASSPSLGHRSMSFSVSPQGKDQWIPYGGPQPPLDLYSQIATKINLIPDMNINNNNSNNNNNNSNNKNNNSNNKNNTSGATSNCPSPTAVSLPQISKLSWHKAHTQQFNPNATYFTDDGLVVVTAPAIVVADTPITADVAPLDFFVKVQATDSTGYWCIGIVATDHLKFLKPTEFPPADEQFFAIGYNGRAYHSSQQISTCLGLPIVSGTTLKFRLNLNATSPYFGCGYNDAEYGKVVVFDAAILQKLNVKLAKSYYIVVISQRGERKLRIGVKQK</sequence>
<keyword evidence="3" id="KW-0472">Membrane</keyword>
<feature type="region of interest" description="Disordered" evidence="2">
    <location>
        <begin position="491"/>
        <end position="520"/>
    </location>
</feature>
<dbReference type="AlphaFoldDB" id="X6NTQ5"/>
<feature type="region of interest" description="Disordered" evidence="2">
    <location>
        <begin position="146"/>
        <end position="278"/>
    </location>
</feature>
<proteinExistence type="predicted"/>
<organism evidence="4 5">
    <name type="scientific">Reticulomyxa filosa</name>
    <dbReference type="NCBI Taxonomy" id="46433"/>
    <lineage>
        <taxon>Eukaryota</taxon>
        <taxon>Sar</taxon>
        <taxon>Rhizaria</taxon>
        <taxon>Retaria</taxon>
        <taxon>Foraminifera</taxon>
        <taxon>Monothalamids</taxon>
        <taxon>Reticulomyxidae</taxon>
        <taxon>Reticulomyxa</taxon>
    </lineage>
</organism>
<feature type="region of interest" description="Disordered" evidence="2">
    <location>
        <begin position="706"/>
        <end position="743"/>
    </location>
</feature>
<feature type="compositionally biased region" description="Polar residues" evidence="2">
    <location>
        <begin position="250"/>
        <end position="260"/>
    </location>
</feature>
<feature type="compositionally biased region" description="Basic and acidic residues" evidence="2">
    <location>
        <begin position="169"/>
        <end position="180"/>
    </location>
</feature>
<evidence type="ECO:0000313" key="5">
    <source>
        <dbReference type="Proteomes" id="UP000023152"/>
    </source>
</evidence>
<dbReference type="PANTHER" id="PTHR20916">
    <property type="entry name" value="CYSTEINE AND GLYCINE-RICH PROTEIN 2 BINDING PROTEIN"/>
    <property type="match status" value="1"/>
</dbReference>
<feature type="compositionally biased region" description="Low complexity" evidence="2">
    <location>
        <begin position="708"/>
        <end position="731"/>
    </location>
</feature>